<dbReference type="SMART" id="SM00451">
    <property type="entry name" value="ZnF_U1"/>
    <property type="match status" value="1"/>
</dbReference>
<sequence length="471" mass="54679">MLTSHLRTVKSIFQKLWCRVNNCRLTLSPAEMSSMKPLIVILGCTGTGKSDLGIAVAKNFNGEVISADSMQIYKGLDIATNKVSQEDMNGVKHHMMSFVEPSTSTYNVHEFTSRVLILLEDLWRAGKLPVIVGGTGYYIEGILFKDSLIPTNTFDAKNDFEDLSDDEVYELLKHVDLESAMQVHKNNRFRVVRALQIYYATGQRKSEYLEEQHRRTEVDERLRFRNVLLFILDAHKELLEKRLNERVAKMIEKGLRREIENFYEQLELLPMTIARYANWVYLIILSSYMSKVNTIQYRHCLTAHGVSQSIAIKEFHDYLQLTPDERYTELGDKLFSEGCEALKLHTRQYSRRQRRWIKQHLLGGGTLTESTNIAFLDTSENFYDVVVPNGLNRIDKFLSVINDDVFLKRINAEKAKPFTVDFNYRKLANQIYHCETCKIDVHGTINWEAHLKGRKHRRMLNKKGNESQAHE</sequence>
<dbReference type="SUPFAM" id="SSF57667">
    <property type="entry name" value="beta-beta-alpha zinc fingers"/>
    <property type="match status" value="1"/>
</dbReference>
<evidence type="ECO:0000256" key="2">
    <source>
        <dbReference type="ARBA" id="ARBA00022679"/>
    </source>
</evidence>
<evidence type="ECO:0000313" key="7">
    <source>
        <dbReference type="EMBL" id="VDN91523.1"/>
    </source>
</evidence>
<dbReference type="PANTHER" id="PTHR11088:SF89">
    <property type="entry name" value="TRNA DIMETHYLALLYLTRANSFERASE"/>
    <property type="match status" value="1"/>
</dbReference>
<comment type="similarity">
    <text evidence="1 5">Belongs to the IPP transferase family.</text>
</comment>
<keyword evidence="3 5" id="KW-0547">Nucleotide-binding</keyword>
<keyword evidence="2 5" id="KW-0808">Transferase</keyword>
<reference evidence="7 8" key="2">
    <citation type="submission" date="2018-11" db="EMBL/GenBank/DDBJ databases">
        <authorList>
            <consortium name="Pathogen Informatics"/>
        </authorList>
    </citation>
    <scope>NUCLEOTIDE SEQUENCE [LARGE SCALE GENOMIC DNA]</scope>
</reference>
<keyword evidence="8" id="KW-1185">Reference proteome</keyword>
<evidence type="ECO:0000256" key="3">
    <source>
        <dbReference type="ARBA" id="ARBA00022741"/>
    </source>
</evidence>
<dbReference type="HAMAP" id="MF_00185">
    <property type="entry name" value="IPP_trans"/>
    <property type="match status" value="1"/>
</dbReference>
<dbReference type="GO" id="GO:0052381">
    <property type="term" value="F:tRNA dimethylallyltransferase activity"/>
    <property type="evidence" value="ECO:0007669"/>
    <property type="project" value="InterPro"/>
</dbReference>
<evidence type="ECO:0000256" key="4">
    <source>
        <dbReference type="ARBA" id="ARBA00022840"/>
    </source>
</evidence>
<dbReference type="GO" id="GO:0003676">
    <property type="term" value="F:nucleic acid binding"/>
    <property type="evidence" value="ECO:0007669"/>
    <property type="project" value="InterPro"/>
</dbReference>
<dbReference type="InterPro" id="IPR003604">
    <property type="entry name" value="Matrin/U1-like-C_Znf_C2H2"/>
</dbReference>
<dbReference type="InterPro" id="IPR027417">
    <property type="entry name" value="P-loop_NTPase"/>
</dbReference>
<dbReference type="WBParaSite" id="BPAG_0001037501-mRNA-1">
    <property type="protein sequence ID" value="BPAG_0001037501-mRNA-1"/>
    <property type="gene ID" value="BPAG_0001037501"/>
</dbReference>
<dbReference type="EMBL" id="UZAD01013184">
    <property type="protein sequence ID" value="VDN91523.1"/>
    <property type="molecule type" value="Genomic_DNA"/>
</dbReference>
<evidence type="ECO:0000259" key="6">
    <source>
        <dbReference type="SMART" id="SM00451"/>
    </source>
</evidence>
<protein>
    <submittedName>
        <fullName evidence="9">U1-type domain-containing protein</fullName>
    </submittedName>
</protein>
<dbReference type="GO" id="GO:0008270">
    <property type="term" value="F:zinc ion binding"/>
    <property type="evidence" value="ECO:0007669"/>
    <property type="project" value="InterPro"/>
</dbReference>
<dbReference type="GO" id="GO:0006400">
    <property type="term" value="P:tRNA modification"/>
    <property type="evidence" value="ECO:0007669"/>
    <property type="project" value="TreeGrafter"/>
</dbReference>
<dbReference type="Gene3D" id="1.10.20.140">
    <property type="match status" value="1"/>
</dbReference>
<dbReference type="Pfam" id="PF01715">
    <property type="entry name" value="IPPT"/>
    <property type="match status" value="1"/>
</dbReference>
<dbReference type="AlphaFoldDB" id="A0A0N4TPB2"/>
<evidence type="ECO:0000256" key="5">
    <source>
        <dbReference type="RuleBase" id="RU003785"/>
    </source>
</evidence>
<dbReference type="InterPro" id="IPR036236">
    <property type="entry name" value="Znf_C2H2_sf"/>
</dbReference>
<dbReference type="Proteomes" id="UP000278627">
    <property type="component" value="Unassembled WGS sequence"/>
</dbReference>
<dbReference type="PANTHER" id="PTHR11088">
    <property type="entry name" value="TRNA DIMETHYLALLYLTRANSFERASE"/>
    <property type="match status" value="1"/>
</dbReference>
<dbReference type="STRING" id="6280.A0A0N4TPB2"/>
<accession>A0A0N4TPB2</accession>
<dbReference type="SUPFAM" id="SSF52540">
    <property type="entry name" value="P-loop containing nucleoside triphosphate hydrolases"/>
    <property type="match status" value="2"/>
</dbReference>
<evidence type="ECO:0000313" key="8">
    <source>
        <dbReference type="Proteomes" id="UP000278627"/>
    </source>
</evidence>
<keyword evidence="4 5" id="KW-0067">ATP-binding</keyword>
<dbReference type="Gene3D" id="3.40.50.300">
    <property type="entry name" value="P-loop containing nucleotide triphosphate hydrolases"/>
    <property type="match status" value="1"/>
</dbReference>
<feature type="domain" description="U1-type" evidence="6">
    <location>
        <begin position="429"/>
        <end position="463"/>
    </location>
</feature>
<dbReference type="GO" id="GO:0005739">
    <property type="term" value="C:mitochondrion"/>
    <property type="evidence" value="ECO:0007669"/>
    <property type="project" value="TreeGrafter"/>
</dbReference>
<evidence type="ECO:0000313" key="9">
    <source>
        <dbReference type="WBParaSite" id="BPAG_0001037501-mRNA-1"/>
    </source>
</evidence>
<proteinExistence type="inferred from homology"/>
<dbReference type="InterPro" id="IPR018022">
    <property type="entry name" value="IPT"/>
</dbReference>
<dbReference type="InterPro" id="IPR039657">
    <property type="entry name" value="Dimethylallyltransferase"/>
</dbReference>
<organism evidence="9">
    <name type="scientific">Brugia pahangi</name>
    <name type="common">Filarial nematode worm</name>
    <dbReference type="NCBI Taxonomy" id="6280"/>
    <lineage>
        <taxon>Eukaryota</taxon>
        <taxon>Metazoa</taxon>
        <taxon>Ecdysozoa</taxon>
        <taxon>Nematoda</taxon>
        <taxon>Chromadorea</taxon>
        <taxon>Rhabditida</taxon>
        <taxon>Spirurina</taxon>
        <taxon>Spiruromorpha</taxon>
        <taxon>Filarioidea</taxon>
        <taxon>Onchocercidae</taxon>
        <taxon>Brugia</taxon>
    </lineage>
</organism>
<dbReference type="Gene3D" id="3.30.160.60">
    <property type="entry name" value="Classic Zinc Finger"/>
    <property type="match status" value="1"/>
</dbReference>
<gene>
    <name evidence="7" type="ORF">BPAG_LOCUS10337</name>
</gene>
<name>A0A0N4TPB2_BRUPA</name>
<evidence type="ECO:0000256" key="1">
    <source>
        <dbReference type="ARBA" id="ARBA00005842"/>
    </source>
</evidence>
<dbReference type="GO" id="GO:0005524">
    <property type="term" value="F:ATP binding"/>
    <property type="evidence" value="ECO:0007669"/>
    <property type="project" value="UniProtKB-KW"/>
</dbReference>
<reference evidence="9" key="1">
    <citation type="submission" date="2017-02" db="UniProtKB">
        <authorList>
            <consortium name="WormBaseParasite"/>
        </authorList>
    </citation>
    <scope>IDENTIFICATION</scope>
</reference>
<dbReference type="NCBIfam" id="TIGR00174">
    <property type="entry name" value="miaA"/>
    <property type="match status" value="1"/>
</dbReference>